<evidence type="ECO:0000259" key="12">
    <source>
        <dbReference type="PROSITE" id="PS50893"/>
    </source>
</evidence>
<dbReference type="NCBIfam" id="TIGR01727">
    <property type="entry name" value="oligo_HPY"/>
    <property type="match status" value="1"/>
</dbReference>
<dbReference type="GO" id="GO:0015833">
    <property type="term" value="P:peptide transport"/>
    <property type="evidence" value="ECO:0007669"/>
    <property type="project" value="InterPro"/>
</dbReference>
<gene>
    <name evidence="14" type="ORF">SAMN05421833_10183</name>
</gene>
<keyword evidence="10 11" id="KW-0472">Membrane</keyword>
<dbReference type="InterPro" id="IPR013563">
    <property type="entry name" value="Oligopep_ABC_C"/>
</dbReference>
<dbReference type="CDD" id="cd06261">
    <property type="entry name" value="TM_PBP2"/>
    <property type="match status" value="1"/>
</dbReference>
<keyword evidence="6 11" id="KW-0812">Transmembrane</keyword>
<dbReference type="InterPro" id="IPR000515">
    <property type="entry name" value="MetI-like"/>
</dbReference>
<reference evidence="15" key="1">
    <citation type="submission" date="2017-01" db="EMBL/GenBank/DDBJ databases">
        <authorList>
            <person name="Varghese N."/>
            <person name="Submissions S."/>
        </authorList>
    </citation>
    <scope>NUCLEOTIDE SEQUENCE [LARGE SCALE GENOMIC DNA]</scope>
    <source>
        <strain evidence="15">ATCC 12950</strain>
    </source>
</reference>
<comment type="similarity">
    <text evidence="11">Belongs to the binding-protein-dependent transport system permease family.</text>
</comment>
<evidence type="ECO:0000259" key="13">
    <source>
        <dbReference type="PROSITE" id="PS50928"/>
    </source>
</evidence>
<dbReference type="PANTHER" id="PTHR43297:SF2">
    <property type="entry name" value="DIPEPTIDE TRANSPORT ATP-BINDING PROTEIN DPPD"/>
    <property type="match status" value="1"/>
</dbReference>
<feature type="transmembrane region" description="Helical" evidence="11">
    <location>
        <begin position="74"/>
        <end position="100"/>
    </location>
</feature>
<feature type="transmembrane region" description="Helical" evidence="11">
    <location>
        <begin position="193"/>
        <end position="216"/>
    </location>
</feature>
<dbReference type="GO" id="GO:0016887">
    <property type="term" value="F:ATP hydrolysis activity"/>
    <property type="evidence" value="ECO:0007669"/>
    <property type="project" value="InterPro"/>
</dbReference>
<evidence type="ECO:0000256" key="7">
    <source>
        <dbReference type="ARBA" id="ARBA00022741"/>
    </source>
</evidence>
<dbReference type="Pfam" id="PF08352">
    <property type="entry name" value="oligo_HPY"/>
    <property type="match status" value="1"/>
</dbReference>
<dbReference type="PROSITE" id="PS00211">
    <property type="entry name" value="ABC_TRANSPORTER_1"/>
    <property type="match status" value="1"/>
</dbReference>
<feature type="transmembrane region" description="Helical" evidence="11">
    <location>
        <begin position="137"/>
        <end position="161"/>
    </location>
</feature>
<accession>A0A1N6QQK3</accession>
<evidence type="ECO:0000256" key="9">
    <source>
        <dbReference type="ARBA" id="ARBA00022989"/>
    </source>
</evidence>
<keyword evidence="8 14" id="KW-0067">ATP-binding</keyword>
<dbReference type="InterPro" id="IPR035906">
    <property type="entry name" value="MetI-like_sf"/>
</dbReference>
<sequence>MRAARVLLRPVGLVGFGLLVLVLLVAVFGPVLWDGRATVVDTGNLLAGPSAGHWIGTDNLGRDLFFRVLVATRLSIALALAATAISMVLGIVLGAAPLLVGRRAGRLVMGAVNVLVAFPGLLLVLFFAVIFGVGARGAALAVGLAGAPAFARLCHTLIAGISERDYIAAARIAGVSRLRILLRHALPNIAQPLIVNATMAAGGALLTFAGLSFLGLGVQAPSYDWGKLMQDGLNGIYVHPLAALGPGIAVILAGLAFNLTGEAFAAAFGIDVIPGVVRPRQVRNTPGKIRGSGATTASADAGTVLSVEDLRVTIPAARNPIRAVRGVTFAIRDGEAVGVVGESGSGKSMTALALAQLIEEPTRVEANHLVFGGEDLMAAGDPESRRKRLGTSLAVVFQDPMTSFNPVHRVGPQLAEVSRFHQGLSRRAAFARAVDRLRAVKVREPERRARQYPFEFSGGMRQRAMIGMGLMGTPRLIIADEPTTALDVTVQRQVLELLTEVRRDTGAALLLISHDVSVVTDVCDRVLVMYAGRIVEELPAQDLRTLARHPYTRALVAAVPDMETDLTKPLAVIPGLPIDPSRVPPGCAFAARCPLADDHCRAAEPRLQADAAGNRVACHKAGQALPTDTAEVTA</sequence>
<feature type="domain" description="ABC transmembrane type-1" evidence="13">
    <location>
        <begin position="72"/>
        <end position="261"/>
    </location>
</feature>
<dbReference type="EMBL" id="FTNI01000001">
    <property type="protein sequence ID" value="SIQ18891.1"/>
    <property type="molecule type" value="Genomic_DNA"/>
</dbReference>
<evidence type="ECO:0000256" key="4">
    <source>
        <dbReference type="ARBA" id="ARBA00022448"/>
    </source>
</evidence>
<dbReference type="Proteomes" id="UP000186096">
    <property type="component" value="Unassembled WGS sequence"/>
</dbReference>
<evidence type="ECO:0000256" key="8">
    <source>
        <dbReference type="ARBA" id="ARBA00022840"/>
    </source>
</evidence>
<keyword evidence="4 11" id="KW-0813">Transport</keyword>
<dbReference type="STRING" id="58117.SAMN05421833_10183"/>
<feature type="transmembrane region" description="Helical" evidence="11">
    <location>
        <begin position="12"/>
        <end position="33"/>
    </location>
</feature>
<dbReference type="Gene3D" id="1.10.3720.10">
    <property type="entry name" value="MetI-like"/>
    <property type="match status" value="1"/>
</dbReference>
<dbReference type="PANTHER" id="PTHR43297">
    <property type="entry name" value="OLIGOPEPTIDE TRANSPORT ATP-BINDING PROTEIN APPD"/>
    <property type="match status" value="1"/>
</dbReference>
<proteinExistence type="inferred from homology"/>
<comment type="similarity">
    <text evidence="3">Belongs to the ABC transporter superfamily.</text>
</comment>
<evidence type="ECO:0000313" key="15">
    <source>
        <dbReference type="Proteomes" id="UP000186096"/>
    </source>
</evidence>
<keyword evidence="15" id="KW-1185">Reference proteome</keyword>
<evidence type="ECO:0000256" key="3">
    <source>
        <dbReference type="ARBA" id="ARBA00005417"/>
    </source>
</evidence>
<dbReference type="CDD" id="cd03257">
    <property type="entry name" value="ABC_NikE_OppD_transporters"/>
    <property type="match status" value="1"/>
</dbReference>
<name>A0A1N6QQK3_9ACTN</name>
<dbReference type="InterPro" id="IPR003439">
    <property type="entry name" value="ABC_transporter-like_ATP-bd"/>
</dbReference>
<feature type="transmembrane region" description="Helical" evidence="11">
    <location>
        <begin position="236"/>
        <end position="257"/>
    </location>
</feature>
<feature type="transmembrane region" description="Helical" evidence="11">
    <location>
        <begin position="107"/>
        <end position="131"/>
    </location>
</feature>
<protein>
    <submittedName>
        <fullName evidence="14">Oligopeptide/dipeptide ABC transporter, ATP-binding protein, C-terminal domain-containing protein</fullName>
    </submittedName>
</protein>
<evidence type="ECO:0000256" key="2">
    <source>
        <dbReference type="ARBA" id="ARBA00004202"/>
    </source>
</evidence>
<comment type="subcellular location">
    <subcellularLocation>
        <location evidence="11">Cell membrane</location>
        <topology evidence="11">Multi-pass membrane protein</topology>
    </subcellularLocation>
    <subcellularLocation>
        <location evidence="2">Cell membrane</location>
        <topology evidence="2">Peripheral membrane protein</topology>
    </subcellularLocation>
    <subcellularLocation>
        <location evidence="1">Membrane</location>
        <topology evidence="1">Multi-pass membrane protein</topology>
    </subcellularLocation>
</comment>
<dbReference type="SMART" id="SM00382">
    <property type="entry name" value="AAA"/>
    <property type="match status" value="1"/>
</dbReference>
<dbReference type="RefSeq" id="WP_076431819.1">
    <property type="nucleotide sequence ID" value="NZ_FTNI01000001.1"/>
</dbReference>
<dbReference type="OrthoDB" id="9809030at2"/>
<dbReference type="InterPro" id="IPR050388">
    <property type="entry name" value="ABC_Ni/Peptide_Import"/>
</dbReference>
<dbReference type="GO" id="GO:0005886">
    <property type="term" value="C:plasma membrane"/>
    <property type="evidence" value="ECO:0007669"/>
    <property type="project" value="UniProtKB-SubCell"/>
</dbReference>
<evidence type="ECO:0000256" key="10">
    <source>
        <dbReference type="ARBA" id="ARBA00023136"/>
    </source>
</evidence>
<organism evidence="14 15">
    <name type="scientific">Microbispora rosea</name>
    <dbReference type="NCBI Taxonomy" id="58117"/>
    <lineage>
        <taxon>Bacteria</taxon>
        <taxon>Bacillati</taxon>
        <taxon>Actinomycetota</taxon>
        <taxon>Actinomycetes</taxon>
        <taxon>Streptosporangiales</taxon>
        <taxon>Streptosporangiaceae</taxon>
        <taxon>Microbispora</taxon>
    </lineage>
</organism>
<dbReference type="InterPro" id="IPR003593">
    <property type="entry name" value="AAA+_ATPase"/>
</dbReference>
<dbReference type="InterPro" id="IPR017871">
    <property type="entry name" value="ABC_transporter-like_CS"/>
</dbReference>
<dbReference type="Pfam" id="PF00528">
    <property type="entry name" value="BPD_transp_1"/>
    <property type="match status" value="1"/>
</dbReference>
<evidence type="ECO:0000256" key="6">
    <source>
        <dbReference type="ARBA" id="ARBA00022692"/>
    </source>
</evidence>
<dbReference type="SUPFAM" id="SSF161098">
    <property type="entry name" value="MetI-like"/>
    <property type="match status" value="1"/>
</dbReference>
<evidence type="ECO:0000313" key="14">
    <source>
        <dbReference type="EMBL" id="SIQ18891.1"/>
    </source>
</evidence>
<dbReference type="PROSITE" id="PS50928">
    <property type="entry name" value="ABC_TM1"/>
    <property type="match status" value="1"/>
</dbReference>
<dbReference type="GO" id="GO:0005524">
    <property type="term" value="F:ATP binding"/>
    <property type="evidence" value="ECO:0007669"/>
    <property type="project" value="UniProtKB-KW"/>
</dbReference>
<dbReference type="InterPro" id="IPR027417">
    <property type="entry name" value="P-loop_NTPase"/>
</dbReference>
<dbReference type="FunFam" id="3.40.50.300:FF:000016">
    <property type="entry name" value="Oligopeptide ABC transporter ATP-binding component"/>
    <property type="match status" value="1"/>
</dbReference>
<keyword evidence="9 11" id="KW-1133">Transmembrane helix</keyword>
<evidence type="ECO:0000256" key="1">
    <source>
        <dbReference type="ARBA" id="ARBA00004141"/>
    </source>
</evidence>
<dbReference type="PROSITE" id="PS50893">
    <property type="entry name" value="ABC_TRANSPORTER_2"/>
    <property type="match status" value="1"/>
</dbReference>
<dbReference type="Pfam" id="PF00005">
    <property type="entry name" value="ABC_tran"/>
    <property type="match status" value="1"/>
</dbReference>
<keyword evidence="7" id="KW-0547">Nucleotide-binding</keyword>
<dbReference type="Gene3D" id="3.40.50.300">
    <property type="entry name" value="P-loop containing nucleotide triphosphate hydrolases"/>
    <property type="match status" value="1"/>
</dbReference>
<evidence type="ECO:0000256" key="11">
    <source>
        <dbReference type="RuleBase" id="RU363032"/>
    </source>
</evidence>
<dbReference type="GO" id="GO:0055085">
    <property type="term" value="P:transmembrane transport"/>
    <property type="evidence" value="ECO:0007669"/>
    <property type="project" value="InterPro"/>
</dbReference>
<dbReference type="SUPFAM" id="SSF52540">
    <property type="entry name" value="P-loop containing nucleoside triphosphate hydrolases"/>
    <property type="match status" value="1"/>
</dbReference>
<feature type="domain" description="ABC transporter" evidence="12">
    <location>
        <begin position="305"/>
        <end position="556"/>
    </location>
</feature>
<keyword evidence="5" id="KW-1003">Cell membrane</keyword>
<evidence type="ECO:0000256" key="5">
    <source>
        <dbReference type="ARBA" id="ARBA00022475"/>
    </source>
</evidence>
<dbReference type="AlphaFoldDB" id="A0A1N6QQK3"/>